<name>A0AAV3Z3Y7_9GAST</name>
<accession>A0AAV3Z3Y7</accession>
<dbReference type="EMBL" id="BLXT01001969">
    <property type="protein sequence ID" value="GFN89956.1"/>
    <property type="molecule type" value="Genomic_DNA"/>
</dbReference>
<keyword evidence="2" id="KW-1185">Reference proteome</keyword>
<reference evidence="1 2" key="1">
    <citation type="journal article" date="2021" name="Elife">
        <title>Chloroplast acquisition without the gene transfer in kleptoplastic sea slugs, Plakobranchus ocellatus.</title>
        <authorList>
            <person name="Maeda T."/>
            <person name="Takahashi S."/>
            <person name="Yoshida T."/>
            <person name="Shimamura S."/>
            <person name="Takaki Y."/>
            <person name="Nagai Y."/>
            <person name="Toyoda A."/>
            <person name="Suzuki Y."/>
            <person name="Arimoto A."/>
            <person name="Ishii H."/>
            <person name="Satoh N."/>
            <person name="Nishiyama T."/>
            <person name="Hasebe M."/>
            <person name="Maruyama T."/>
            <person name="Minagawa J."/>
            <person name="Obokata J."/>
            <person name="Shigenobu S."/>
        </authorList>
    </citation>
    <scope>NUCLEOTIDE SEQUENCE [LARGE SCALE GENOMIC DNA]</scope>
</reference>
<organism evidence="1 2">
    <name type="scientific">Plakobranchus ocellatus</name>
    <dbReference type="NCBI Taxonomy" id="259542"/>
    <lineage>
        <taxon>Eukaryota</taxon>
        <taxon>Metazoa</taxon>
        <taxon>Spiralia</taxon>
        <taxon>Lophotrochozoa</taxon>
        <taxon>Mollusca</taxon>
        <taxon>Gastropoda</taxon>
        <taxon>Heterobranchia</taxon>
        <taxon>Euthyneura</taxon>
        <taxon>Panpulmonata</taxon>
        <taxon>Sacoglossa</taxon>
        <taxon>Placobranchoidea</taxon>
        <taxon>Plakobranchidae</taxon>
        <taxon>Plakobranchus</taxon>
    </lineage>
</organism>
<evidence type="ECO:0000313" key="1">
    <source>
        <dbReference type="EMBL" id="GFN89956.1"/>
    </source>
</evidence>
<comment type="caution">
    <text evidence="1">The sequence shown here is derived from an EMBL/GenBank/DDBJ whole genome shotgun (WGS) entry which is preliminary data.</text>
</comment>
<dbReference type="Proteomes" id="UP000735302">
    <property type="component" value="Unassembled WGS sequence"/>
</dbReference>
<protein>
    <submittedName>
        <fullName evidence="1">Uncharacterized protein</fullName>
    </submittedName>
</protein>
<proteinExistence type="predicted"/>
<gene>
    <name evidence="1" type="ORF">PoB_001646200</name>
</gene>
<dbReference type="AlphaFoldDB" id="A0AAV3Z3Y7"/>
<evidence type="ECO:0000313" key="2">
    <source>
        <dbReference type="Proteomes" id="UP000735302"/>
    </source>
</evidence>
<sequence length="116" mass="13133">MRRRRSRKSRWLSHTSVYNTNGIIVRSLFLYGLFGVDFPSGYLTIFASVTLLDYYGHSIKYAPFCKRELWVSHVSLYSGPVQLRVSHVNLYSGPVQLWVSHVSLCSGACTALGEPC</sequence>